<dbReference type="InterPro" id="IPR006352">
    <property type="entry name" value="GlmM_bact"/>
</dbReference>
<dbReference type="InterPro" id="IPR016055">
    <property type="entry name" value="A-D-PHexomutase_a/b/a-I/II/III"/>
</dbReference>
<gene>
    <name evidence="8 15" type="primary">glmM</name>
    <name evidence="15" type="ORF">DB44_EC00240</name>
</gene>
<dbReference type="HAMAP" id="MF_01554_B">
    <property type="entry name" value="GlmM_B"/>
    <property type="match status" value="1"/>
</dbReference>
<dbReference type="GO" id="GO:0006048">
    <property type="term" value="P:UDP-N-acetylglucosamine biosynthetic process"/>
    <property type="evidence" value="ECO:0007669"/>
    <property type="project" value="TreeGrafter"/>
</dbReference>
<comment type="caution">
    <text evidence="15">The sequence shown here is derived from an EMBL/GenBank/DDBJ whole genome shotgun (WGS) entry which is preliminary data.</text>
</comment>
<accession>A0A0C1H8P2</accession>
<feature type="domain" description="Alpha-D-phosphohexomutase alpha/beta/alpha" evidence="13">
    <location>
        <begin position="197"/>
        <end position="293"/>
    </location>
</feature>
<dbReference type="InterPro" id="IPR005845">
    <property type="entry name" value="A-D-PHexomutase_a/b/a-II"/>
</dbReference>
<evidence type="ECO:0000256" key="2">
    <source>
        <dbReference type="ARBA" id="ARBA00022553"/>
    </source>
</evidence>
<evidence type="ECO:0000259" key="12">
    <source>
        <dbReference type="Pfam" id="PF02878"/>
    </source>
</evidence>
<comment type="function">
    <text evidence="8 10">Catalyzes the conversion of glucosamine-6-phosphate to glucosamine-1-phosphate.</text>
</comment>
<evidence type="ECO:0000259" key="11">
    <source>
        <dbReference type="Pfam" id="PF00408"/>
    </source>
</evidence>
<dbReference type="GO" id="GO:0000287">
    <property type="term" value="F:magnesium ion binding"/>
    <property type="evidence" value="ECO:0007669"/>
    <property type="project" value="UniProtKB-UniRule"/>
</dbReference>
<evidence type="ECO:0000313" key="16">
    <source>
        <dbReference type="Proteomes" id="UP000031465"/>
    </source>
</evidence>
<comment type="similarity">
    <text evidence="1 8 9">Belongs to the phosphohexose mutase family.</text>
</comment>
<reference evidence="15 16" key="1">
    <citation type="journal article" date="2014" name="Mol. Biol. Evol.">
        <title>Massive expansion of Ubiquitination-related gene families within the Chlamydiae.</title>
        <authorList>
            <person name="Domman D."/>
            <person name="Collingro A."/>
            <person name="Lagkouvardos I."/>
            <person name="Gehre L."/>
            <person name="Weinmaier T."/>
            <person name="Rattei T."/>
            <person name="Subtil A."/>
            <person name="Horn M."/>
        </authorList>
    </citation>
    <scope>NUCLEOTIDE SEQUENCE [LARGE SCALE GENOMIC DNA]</scope>
    <source>
        <strain evidence="15 16">EI2</strain>
    </source>
</reference>
<dbReference type="Pfam" id="PF02880">
    <property type="entry name" value="PGM_PMM_III"/>
    <property type="match status" value="1"/>
</dbReference>
<keyword evidence="3 8" id="KW-0479">Metal-binding</keyword>
<dbReference type="NCBIfam" id="NF008139">
    <property type="entry name" value="PRK10887.1"/>
    <property type="match status" value="1"/>
</dbReference>
<feature type="domain" description="Alpha-D-phosphohexomutase C-terminal" evidence="11">
    <location>
        <begin position="415"/>
        <end position="480"/>
    </location>
</feature>
<dbReference type="Proteomes" id="UP000031465">
    <property type="component" value="Unassembled WGS sequence"/>
</dbReference>
<evidence type="ECO:0000256" key="1">
    <source>
        <dbReference type="ARBA" id="ARBA00010231"/>
    </source>
</evidence>
<dbReference type="PANTHER" id="PTHR42946:SF1">
    <property type="entry name" value="PHOSPHOGLUCOMUTASE (ALPHA-D-GLUCOSE-1,6-BISPHOSPHATE-DEPENDENT)"/>
    <property type="match status" value="1"/>
</dbReference>
<comment type="PTM">
    <text evidence="8">Activated by phosphorylation.</text>
</comment>
<feature type="binding site" description="via phosphate group" evidence="8">
    <location>
        <position position="139"/>
    </location>
    <ligand>
        <name>Mg(2+)</name>
        <dbReference type="ChEBI" id="CHEBI:18420"/>
    </ligand>
</feature>
<dbReference type="InterPro" id="IPR016066">
    <property type="entry name" value="A-D-PHexomutase_CS"/>
</dbReference>
<feature type="binding site" evidence="8">
    <location>
        <position position="285"/>
    </location>
    <ligand>
        <name>Mg(2+)</name>
        <dbReference type="ChEBI" id="CHEBI:18420"/>
    </ligand>
</feature>
<comment type="catalytic activity">
    <reaction evidence="8 10">
        <text>alpha-D-glucosamine 1-phosphate = D-glucosamine 6-phosphate</text>
        <dbReference type="Rhea" id="RHEA:23424"/>
        <dbReference type="ChEBI" id="CHEBI:58516"/>
        <dbReference type="ChEBI" id="CHEBI:58725"/>
        <dbReference type="EC" id="5.4.2.10"/>
    </reaction>
</comment>
<dbReference type="GO" id="GO:0009252">
    <property type="term" value="P:peptidoglycan biosynthetic process"/>
    <property type="evidence" value="ECO:0007669"/>
    <property type="project" value="TreeGrafter"/>
</dbReference>
<dbReference type="GO" id="GO:0004615">
    <property type="term" value="F:phosphomannomutase activity"/>
    <property type="evidence" value="ECO:0007669"/>
    <property type="project" value="TreeGrafter"/>
</dbReference>
<dbReference type="SUPFAM" id="SSF53738">
    <property type="entry name" value="Phosphoglucomutase, first 3 domains"/>
    <property type="match status" value="3"/>
</dbReference>
<dbReference type="PROSITE" id="PS00710">
    <property type="entry name" value="PGM_PMM"/>
    <property type="match status" value="1"/>
</dbReference>
<dbReference type="InterPro" id="IPR005846">
    <property type="entry name" value="A-D-PHexomutase_a/b/a-III"/>
</dbReference>
<dbReference type="FunFam" id="3.30.310.50:FF:000001">
    <property type="entry name" value="Phosphoglucosamine mutase"/>
    <property type="match status" value="1"/>
</dbReference>
<keyword evidence="4 8" id="KW-0460">Magnesium</keyword>
<evidence type="ECO:0000256" key="3">
    <source>
        <dbReference type="ARBA" id="ARBA00022723"/>
    </source>
</evidence>
<dbReference type="InterPro" id="IPR036900">
    <property type="entry name" value="A-D-PHexomutase_C_sf"/>
</dbReference>
<evidence type="ECO:0000256" key="8">
    <source>
        <dbReference type="HAMAP-Rule" id="MF_01554"/>
    </source>
</evidence>
<dbReference type="CDD" id="cd05802">
    <property type="entry name" value="GlmM"/>
    <property type="match status" value="1"/>
</dbReference>
<feature type="domain" description="Alpha-D-phosphohexomutase alpha/beta/alpha" evidence="12">
    <location>
        <begin position="43"/>
        <end position="175"/>
    </location>
</feature>
<feature type="binding site" evidence="8">
    <location>
        <position position="281"/>
    </location>
    <ligand>
        <name>Mg(2+)</name>
        <dbReference type="ChEBI" id="CHEBI:18420"/>
    </ligand>
</feature>
<dbReference type="EC" id="5.4.2.10" evidence="6 8"/>
<dbReference type="GO" id="GO:0008966">
    <property type="term" value="F:phosphoglucosamine mutase activity"/>
    <property type="evidence" value="ECO:0007669"/>
    <property type="project" value="UniProtKB-UniRule"/>
</dbReference>
<dbReference type="InterPro" id="IPR005844">
    <property type="entry name" value="A-D-PHexomutase_a/b/a-I"/>
</dbReference>
<evidence type="ECO:0000256" key="7">
    <source>
        <dbReference type="ARBA" id="ARBA00068193"/>
    </source>
</evidence>
<keyword evidence="2 8" id="KW-0597">Phosphoprotein</keyword>
<dbReference type="PRINTS" id="PR00509">
    <property type="entry name" value="PGMPMM"/>
</dbReference>
<evidence type="ECO:0000313" key="15">
    <source>
        <dbReference type="EMBL" id="KIC71248.1"/>
    </source>
</evidence>
<evidence type="ECO:0000256" key="4">
    <source>
        <dbReference type="ARBA" id="ARBA00022842"/>
    </source>
</evidence>
<name>A0A0C1H8P2_9BACT</name>
<dbReference type="Pfam" id="PF00408">
    <property type="entry name" value="PGM_PMM_IV"/>
    <property type="match status" value="1"/>
</dbReference>
<dbReference type="Pfam" id="PF02878">
    <property type="entry name" value="PGM_PMM_I"/>
    <property type="match status" value="1"/>
</dbReference>
<dbReference type="InterPro" id="IPR005841">
    <property type="entry name" value="Alpha-D-phosphohexomutase_SF"/>
</dbReference>
<dbReference type="FunFam" id="3.40.120.10:FF:000002">
    <property type="entry name" value="Phosphoglucosamine mutase"/>
    <property type="match status" value="1"/>
</dbReference>
<dbReference type="Gene3D" id="3.30.310.50">
    <property type="entry name" value="Alpha-D-phosphohexomutase, C-terminal domain"/>
    <property type="match status" value="1"/>
</dbReference>
<feature type="active site" description="Phosphoserine intermediate" evidence="8">
    <location>
        <position position="139"/>
    </location>
</feature>
<protein>
    <recommendedName>
        <fullName evidence="7 8">Phosphoglucosamine mutase</fullName>
        <ecNumber evidence="6 8">5.4.2.10</ecNumber>
    </recommendedName>
</protein>
<dbReference type="PANTHER" id="PTHR42946">
    <property type="entry name" value="PHOSPHOHEXOSE MUTASE"/>
    <property type="match status" value="1"/>
</dbReference>
<feature type="domain" description="Alpha-D-phosphohexomutase alpha/beta/alpha" evidence="14">
    <location>
        <begin position="298"/>
        <end position="410"/>
    </location>
</feature>
<dbReference type="InterPro" id="IPR005843">
    <property type="entry name" value="A-D-PHexomutase_C"/>
</dbReference>
<feature type="modified residue" description="Phosphoserine" evidence="8">
    <location>
        <position position="139"/>
    </location>
</feature>
<dbReference type="NCBIfam" id="TIGR01455">
    <property type="entry name" value="glmM"/>
    <property type="match status" value="1"/>
</dbReference>
<comment type="cofactor">
    <cofactor evidence="8">
        <name>Mg(2+)</name>
        <dbReference type="ChEBI" id="CHEBI:18420"/>
    </cofactor>
    <text evidence="8">Binds 1 Mg(2+) ion per subunit.</text>
</comment>
<evidence type="ECO:0000259" key="14">
    <source>
        <dbReference type="Pfam" id="PF02880"/>
    </source>
</evidence>
<dbReference type="GO" id="GO:0005975">
    <property type="term" value="P:carbohydrate metabolic process"/>
    <property type="evidence" value="ECO:0007669"/>
    <property type="project" value="InterPro"/>
</dbReference>
<evidence type="ECO:0000259" key="13">
    <source>
        <dbReference type="Pfam" id="PF02879"/>
    </source>
</evidence>
<evidence type="ECO:0000256" key="9">
    <source>
        <dbReference type="RuleBase" id="RU004326"/>
    </source>
</evidence>
<evidence type="ECO:0000256" key="6">
    <source>
        <dbReference type="ARBA" id="ARBA00066330"/>
    </source>
</evidence>
<dbReference type="Gene3D" id="3.40.120.10">
    <property type="entry name" value="Alpha-D-Glucose-1,6-Bisphosphate, subunit A, domain 3"/>
    <property type="match status" value="3"/>
</dbReference>
<dbReference type="AlphaFoldDB" id="A0A0C1H8P2"/>
<dbReference type="FunFam" id="3.40.120.10:FF:000001">
    <property type="entry name" value="Phosphoglucosamine mutase"/>
    <property type="match status" value="1"/>
</dbReference>
<feature type="binding site" evidence="8">
    <location>
        <position position="283"/>
    </location>
    <ligand>
        <name>Mg(2+)</name>
        <dbReference type="ChEBI" id="CHEBI:18420"/>
    </ligand>
</feature>
<dbReference type="InterPro" id="IPR050060">
    <property type="entry name" value="Phosphoglucosamine_mutase"/>
</dbReference>
<dbReference type="SUPFAM" id="SSF55957">
    <property type="entry name" value="Phosphoglucomutase, C-terminal domain"/>
    <property type="match status" value="1"/>
</dbReference>
<dbReference type="Pfam" id="PF02879">
    <property type="entry name" value="PGM_PMM_II"/>
    <property type="match status" value="1"/>
</dbReference>
<dbReference type="PATRIC" id="fig|362787.3.peg.1589"/>
<evidence type="ECO:0000256" key="5">
    <source>
        <dbReference type="ARBA" id="ARBA00023235"/>
    </source>
</evidence>
<dbReference type="EMBL" id="JSAN01000101">
    <property type="protein sequence ID" value="KIC71248.1"/>
    <property type="molecule type" value="Genomic_DNA"/>
</dbReference>
<evidence type="ECO:0000256" key="10">
    <source>
        <dbReference type="RuleBase" id="RU004327"/>
    </source>
</evidence>
<proteinExistence type="inferred from homology"/>
<keyword evidence="5 8" id="KW-0413">Isomerase</keyword>
<sequence>MRNRLLIHKKKGIFTEDFIDKFINRIIIFRLGGRVELKRPFKIFGTDGIRGRANKSPMVPEIALALGRAAGQLLSRLGKSRVVIGKDTRLSCYVFENALIAGLCSMGVDTLMVGPLPTPGVAFITRAYRADAGIVISASHNPYYDNGIKLFDSQGFKLPDSWEAEMEAMIAKNHFDEELPADDDIGKNTKIIDADGRYIEFVKATFPRKISLKNLKIVLDCANGAGYKVAPLVFKELDATVFTCGVTPNGLNINSQCGSMHPETAQKAVIDNRADVGIALDGDADRVVMIDENAQIVDGDTMLAICARDMFKQKLLKNNRVVGTVMSNLGFIKAMECLGVEVIKSQVGDRYVIQDMLKYDANLGGEQSGHVIFLDHNTTGDGLVCALQVLRIMIETDSKLSDLASFVQRYPQTCLNIKVSSKPSLDSIERLKEVVAQVEEILGNSGRVLVRYSGTENTCRVMVEGPKYKQVIQLANQIADIVQEEIGLSVS</sequence>
<dbReference type="GO" id="GO:0005829">
    <property type="term" value="C:cytosol"/>
    <property type="evidence" value="ECO:0007669"/>
    <property type="project" value="TreeGrafter"/>
</dbReference>
<organism evidence="15 16">
    <name type="scientific">Candidatus Protochlamydia amoebophila</name>
    <dbReference type="NCBI Taxonomy" id="362787"/>
    <lineage>
        <taxon>Bacteria</taxon>
        <taxon>Pseudomonadati</taxon>
        <taxon>Chlamydiota</taxon>
        <taxon>Chlamydiia</taxon>
        <taxon>Parachlamydiales</taxon>
        <taxon>Parachlamydiaceae</taxon>
        <taxon>Candidatus Protochlamydia</taxon>
    </lineage>
</organism>